<dbReference type="NCBIfam" id="NF003543">
    <property type="entry name" value="PRK05198.1"/>
    <property type="match status" value="1"/>
</dbReference>
<sequence length="266" mass="29922">MNYRMLIIAGPCVIENERVVFEVATELKRLSEEFKGFDFVFKSSFDKANRSSVKSFRGPGLDEGLKILARVKEELGLKVTTDVHETYQVKPVAEVVDIVQIPAFLSRQTDLLLEAGRSGKTVNVKKGQFLAPWDVKNVVEKLEYVGCKDYYITERGVCFGYNNLVVDFRSLVIMRNFTRVIFDATHSVQLPGGAGDRSSGQREFVIPLIKAAVAVGCDGLFMEVHPDPDRALSDGPNMLPLKDLRYVLEIVQAIRESLSRFQVQRI</sequence>
<dbReference type="AlphaFoldDB" id="A0A1M6RRK9"/>
<evidence type="ECO:0000256" key="3">
    <source>
        <dbReference type="ARBA" id="ARBA00004845"/>
    </source>
</evidence>
<comment type="similarity">
    <text evidence="4 8">Belongs to the KdsA family.</text>
</comment>
<accession>A0A1M6RRK9</accession>
<keyword evidence="6 8" id="KW-0808">Transferase</keyword>
<dbReference type="PANTHER" id="PTHR21057">
    <property type="entry name" value="PHOSPHO-2-DEHYDRO-3-DEOXYHEPTONATE ALDOLASE"/>
    <property type="match status" value="1"/>
</dbReference>
<evidence type="ECO:0000256" key="7">
    <source>
        <dbReference type="ARBA" id="ARBA00049112"/>
    </source>
</evidence>
<keyword evidence="8" id="KW-0448">Lipopolysaccharide biosynthesis</keyword>
<evidence type="ECO:0000313" key="11">
    <source>
        <dbReference type="Proteomes" id="UP000189810"/>
    </source>
</evidence>
<organism evidence="10 11">
    <name type="scientific">Thermocrinis minervae</name>
    <dbReference type="NCBI Taxonomy" id="381751"/>
    <lineage>
        <taxon>Bacteria</taxon>
        <taxon>Pseudomonadati</taxon>
        <taxon>Aquificota</taxon>
        <taxon>Aquificia</taxon>
        <taxon>Aquificales</taxon>
        <taxon>Aquificaceae</taxon>
        <taxon>Thermocrinis</taxon>
    </lineage>
</organism>
<dbReference type="Pfam" id="PF00793">
    <property type="entry name" value="DAHP_synth_1"/>
    <property type="match status" value="1"/>
</dbReference>
<dbReference type="UniPathway" id="UPA00030"/>
<dbReference type="InterPro" id="IPR006269">
    <property type="entry name" value="KDO8P_synthase"/>
</dbReference>
<comment type="pathway">
    <text evidence="2">Bacterial outer membrane biogenesis; lipopolysaccharide biosynthesis.</text>
</comment>
<evidence type="ECO:0000256" key="1">
    <source>
        <dbReference type="ARBA" id="ARBA00004496"/>
    </source>
</evidence>
<dbReference type="HAMAP" id="MF_00056">
    <property type="entry name" value="KDO8P_synth"/>
    <property type="match status" value="1"/>
</dbReference>
<dbReference type="GO" id="GO:0008676">
    <property type="term" value="F:3-deoxy-8-phosphooctulonate synthase activity"/>
    <property type="evidence" value="ECO:0007669"/>
    <property type="project" value="UniProtKB-UniRule"/>
</dbReference>
<name>A0A1M6RRK9_9AQUI</name>
<dbReference type="InterPro" id="IPR006218">
    <property type="entry name" value="DAHP1/KDSA"/>
</dbReference>
<dbReference type="Proteomes" id="UP000189810">
    <property type="component" value="Chromosome I"/>
</dbReference>
<comment type="subcellular location">
    <subcellularLocation>
        <location evidence="1 8">Cytoplasm</location>
    </subcellularLocation>
</comment>
<comment type="catalytic activity">
    <reaction evidence="7 8">
        <text>D-arabinose 5-phosphate + phosphoenolpyruvate + H2O = 3-deoxy-alpha-D-manno-2-octulosonate-8-phosphate + phosphate</text>
        <dbReference type="Rhea" id="RHEA:14053"/>
        <dbReference type="ChEBI" id="CHEBI:15377"/>
        <dbReference type="ChEBI" id="CHEBI:43474"/>
        <dbReference type="ChEBI" id="CHEBI:57693"/>
        <dbReference type="ChEBI" id="CHEBI:58702"/>
        <dbReference type="ChEBI" id="CHEBI:85985"/>
        <dbReference type="EC" id="2.5.1.55"/>
    </reaction>
</comment>
<evidence type="ECO:0000256" key="5">
    <source>
        <dbReference type="ARBA" id="ARBA00022490"/>
    </source>
</evidence>
<dbReference type="EC" id="2.5.1.55" evidence="8"/>
<reference evidence="10 11" key="1">
    <citation type="submission" date="2016-11" db="EMBL/GenBank/DDBJ databases">
        <authorList>
            <person name="Jaros S."/>
            <person name="Januszkiewicz K."/>
            <person name="Wedrychowicz H."/>
        </authorList>
    </citation>
    <scope>NUCLEOTIDE SEQUENCE [LARGE SCALE GENOMIC DNA]</scope>
    <source>
        <strain evidence="10 11">DSM 19557</strain>
    </source>
</reference>
<dbReference type="STRING" id="381751.SAMN05444391_0744"/>
<gene>
    <name evidence="8" type="primary">kdsA</name>
    <name evidence="10" type="ORF">SAMN05444391_0744</name>
</gene>
<proteinExistence type="inferred from homology"/>
<dbReference type="NCBIfam" id="TIGR01362">
    <property type="entry name" value="KDO8P_synth"/>
    <property type="match status" value="1"/>
</dbReference>
<evidence type="ECO:0000259" key="9">
    <source>
        <dbReference type="Pfam" id="PF00793"/>
    </source>
</evidence>
<dbReference type="Gene3D" id="3.20.20.70">
    <property type="entry name" value="Aldolase class I"/>
    <property type="match status" value="1"/>
</dbReference>
<evidence type="ECO:0000256" key="8">
    <source>
        <dbReference type="HAMAP-Rule" id="MF_00056"/>
    </source>
</evidence>
<evidence type="ECO:0000256" key="2">
    <source>
        <dbReference type="ARBA" id="ARBA00004756"/>
    </source>
</evidence>
<dbReference type="GO" id="GO:0019294">
    <property type="term" value="P:keto-3-deoxy-D-manno-octulosonic acid biosynthetic process"/>
    <property type="evidence" value="ECO:0007669"/>
    <property type="project" value="UniProtKB-UniRule"/>
</dbReference>
<dbReference type="UniPathway" id="UPA00357">
    <property type="reaction ID" value="UER00474"/>
</dbReference>
<dbReference type="GO" id="GO:0005737">
    <property type="term" value="C:cytoplasm"/>
    <property type="evidence" value="ECO:0007669"/>
    <property type="project" value="UniProtKB-SubCell"/>
</dbReference>
<keyword evidence="5 8" id="KW-0963">Cytoplasm</keyword>
<dbReference type="EMBL" id="LT670846">
    <property type="protein sequence ID" value="SHK35085.1"/>
    <property type="molecule type" value="Genomic_DNA"/>
</dbReference>
<evidence type="ECO:0000256" key="4">
    <source>
        <dbReference type="ARBA" id="ARBA00010499"/>
    </source>
</evidence>
<feature type="domain" description="DAHP synthetase I/KDSA" evidence="9">
    <location>
        <begin position="2"/>
        <end position="257"/>
    </location>
</feature>
<comment type="pathway">
    <text evidence="3 8">Carbohydrate biosynthesis; 3-deoxy-D-manno-octulosonate biosynthesis; 3-deoxy-D-manno-octulosonate from D-ribulose 5-phosphate: step 2/3.</text>
</comment>
<evidence type="ECO:0000256" key="6">
    <source>
        <dbReference type="ARBA" id="ARBA00022679"/>
    </source>
</evidence>
<protein>
    <recommendedName>
        <fullName evidence="8">2-dehydro-3-deoxyphosphooctonate aldolase</fullName>
        <ecNumber evidence="8">2.5.1.55</ecNumber>
    </recommendedName>
    <alternativeName>
        <fullName evidence="8">3-deoxy-D-manno-octulosonic acid 8-phosphate synthase</fullName>
    </alternativeName>
    <alternativeName>
        <fullName evidence="8">KDO-8-phosphate synthase</fullName>
        <shortName evidence="8">KDO 8-P synthase</shortName>
        <shortName evidence="8">KDOPS</shortName>
    </alternativeName>
    <alternativeName>
        <fullName evidence="8">Phospho-2-dehydro-3-deoxyoctonate aldolase</fullName>
    </alternativeName>
</protein>
<dbReference type="InterPro" id="IPR013785">
    <property type="entry name" value="Aldolase_TIM"/>
</dbReference>
<evidence type="ECO:0000313" key="10">
    <source>
        <dbReference type="EMBL" id="SHK35085.1"/>
    </source>
</evidence>
<dbReference type="SUPFAM" id="SSF51569">
    <property type="entry name" value="Aldolase"/>
    <property type="match status" value="1"/>
</dbReference>
<dbReference type="RefSeq" id="WP_197680861.1">
    <property type="nucleotide sequence ID" value="NZ_LT670846.1"/>
</dbReference>
<keyword evidence="11" id="KW-1185">Reference proteome</keyword>